<dbReference type="EMBL" id="MHTT01000006">
    <property type="protein sequence ID" value="OHA66101.1"/>
    <property type="molecule type" value="Genomic_DNA"/>
</dbReference>
<gene>
    <name evidence="2" type="ORF">A2672_01105</name>
</gene>
<evidence type="ECO:0000259" key="1">
    <source>
        <dbReference type="PROSITE" id="PS50987"/>
    </source>
</evidence>
<feature type="domain" description="HTH arsR-type" evidence="1">
    <location>
        <begin position="4"/>
        <end position="96"/>
    </location>
</feature>
<reference evidence="2 3" key="1">
    <citation type="journal article" date="2016" name="Nat. Commun.">
        <title>Thousands of microbial genomes shed light on interconnected biogeochemical processes in an aquifer system.</title>
        <authorList>
            <person name="Anantharaman K."/>
            <person name="Brown C.T."/>
            <person name="Hug L.A."/>
            <person name="Sharon I."/>
            <person name="Castelle C.J."/>
            <person name="Probst A.J."/>
            <person name="Thomas B.C."/>
            <person name="Singh A."/>
            <person name="Wilkins M.J."/>
            <person name="Karaoz U."/>
            <person name="Brodie E.L."/>
            <person name="Williams K.H."/>
            <person name="Hubbard S.S."/>
            <person name="Banfield J.F."/>
        </authorList>
    </citation>
    <scope>NUCLEOTIDE SEQUENCE [LARGE SCALE GENOMIC DNA]</scope>
</reference>
<name>A0A1G2R210_9BACT</name>
<dbReference type="PRINTS" id="PR00778">
    <property type="entry name" value="HTHARSR"/>
</dbReference>
<dbReference type="Gene3D" id="1.10.10.10">
    <property type="entry name" value="Winged helix-like DNA-binding domain superfamily/Winged helix DNA-binding domain"/>
    <property type="match status" value="1"/>
</dbReference>
<dbReference type="InterPro" id="IPR036388">
    <property type="entry name" value="WH-like_DNA-bd_sf"/>
</dbReference>
<protein>
    <recommendedName>
        <fullName evidence="1">HTH arsR-type domain-containing protein</fullName>
    </recommendedName>
</protein>
<comment type="caution">
    <text evidence="2">The sequence shown here is derived from an EMBL/GenBank/DDBJ whole genome shotgun (WGS) entry which is preliminary data.</text>
</comment>
<accession>A0A1G2R210</accession>
<dbReference type="GO" id="GO:0003700">
    <property type="term" value="F:DNA-binding transcription factor activity"/>
    <property type="evidence" value="ECO:0007669"/>
    <property type="project" value="InterPro"/>
</dbReference>
<dbReference type="SUPFAM" id="SSF46785">
    <property type="entry name" value="Winged helix' DNA-binding domain"/>
    <property type="match status" value="1"/>
</dbReference>
<evidence type="ECO:0000313" key="3">
    <source>
        <dbReference type="Proteomes" id="UP000178065"/>
    </source>
</evidence>
<organism evidence="2 3">
    <name type="scientific">Candidatus Wildermuthbacteria bacterium RIFCSPHIGHO2_01_FULL_49_22b</name>
    <dbReference type="NCBI Taxonomy" id="1802448"/>
    <lineage>
        <taxon>Bacteria</taxon>
        <taxon>Candidatus Wildermuthiibacteriota</taxon>
    </lineage>
</organism>
<dbReference type="InterPro" id="IPR001845">
    <property type="entry name" value="HTH_ArsR_DNA-bd_dom"/>
</dbReference>
<dbReference type="SMART" id="SM00418">
    <property type="entry name" value="HTH_ARSR"/>
    <property type="match status" value="1"/>
</dbReference>
<dbReference type="AlphaFoldDB" id="A0A1G2R210"/>
<dbReference type="Pfam" id="PF01022">
    <property type="entry name" value="HTH_5"/>
    <property type="match status" value="1"/>
</dbReference>
<dbReference type="InterPro" id="IPR011991">
    <property type="entry name" value="ArsR-like_HTH"/>
</dbReference>
<proteinExistence type="predicted"/>
<dbReference type="PROSITE" id="PS50987">
    <property type="entry name" value="HTH_ARSR_2"/>
    <property type="match status" value="1"/>
</dbReference>
<evidence type="ECO:0000313" key="2">
    <source>
        <dbReference type="EMBL" id="OHA66101.1"/>
    </source>
</evidence>
<sequence>MGVKQTKTAKQMERHLKGIANHHRISILLLVADKSGITLDEIAESLKANEKTIGEHTRRLMNAGLLNKNYHGRYVEHTLSPYGKKFVAFLESFQTE</sequence>
<dbReference type="CDD" id="cd00090">
    <property type="entry name" value="HTH_ARSR"/>
    <property type="match status" value="1"/>
</dbReference>
<dbReference type="Proteomes" id="UP000178065">
    <property type="component" value="Unassembled WGS sequence"/>
</dbReference>
<dbReference type="InterPro" id="IPR036390">
    <property type="entry name" value="WH_DNA-bd_sf"/>
</dbReference>
<dbReference type="STRING" id="1802448.A2672_01105"/>